<keyword evidence="3" id="KW-0812">Transmembrane</keyword>
<feature type="transmembrane region" description="Helical" evidence="3">
    <location>
        <begin position="58"/>
        <end position="78"/>
    </location>
</feature>
<dbReference type="PANTHER" id="PTHR45651:SF68">
    <property type="entry name" value="ION TRANSPORT DOMAIN-CONTAINING PROTEIN"/>
    <property type="match status" value="1"/>
</dbReference>
<evidence type="ECO:0000256" key="1">
    <source>
        <dbReference type="ARBA" id="ARBA00023303"/>
    </source>
</evidence>
<feature type="transmembrane region" description="Helical" evidence="3">
    <location>
        <begin position="149"/>
        <end position="168"/>
    </location>
</feature>
<dbReference type="Gene3D" id="1.10.287.70">
    <property type="match status" value="1"/>
</dbReference>
<dbReference type="AlphaFoldDB" id="A0A7N2MVQ4"/>
<keyword evidence="1" id="KW-0407">Ion channel</keyword>
<keyword evidence="3" id="KW-1133">Transmembrane helix</keyword>
<keyword evidence="1" id="KW-0813">Transport</keyword>
<dbReference type="InParanoid" id="A0A7N2MVQ4"/>
<proteinExistence type="predicted"/>
<feature type="transmembrane region" description="Helical" evidence="3">
    <location>
        <begin position="220"/>
        <end position="241"/>
    </location>
</feature>
<name>A0A7N2MVQ4_QUELO</name>
<dbReference type="GO" id="GO:0034220">
    <property type="term" value="P:monoatomic ion transmembrane transport"/>
    <property type="evidence" value="ECO:0007669"/>
    <property type="project" value="UniProtKB-KW"/>
</dbReference>
<keyword evidence="3" id="KW-0472">Membrane</keyword>
<evidence type="ECO:0008006" key="6">
    <source>
        <dbReference type="Google" id="ProtNLM"/>
    </source>
</evidence>
<evidence type="ECO:0000256" key="3">
    <source>
        <dbReference type="SAM" id="Phobius"/>
    </source>
</evidence>
<feature type="transmembrane region" description="Helical" evidence="3">
    <location>
        <begin position="180"/>
        <end position="199"/>
    </location>
</feature>
<evidence type="ECO:0000313" key="5">
    <source>
        <dbReference type="Proteomes" id="UP000594261"/>
    </source>
</evidence>
<dbReference type="EMBL" id="LRBV02000011">
    <property type="status" value="NOT_ANNOTATED_CDS"/>
    <property type="molecule type" value="Genomic_DNA"/>
</dbReference>
<feature type="region of interest" description="Disordered" evidence="2">
    <location>
        <begin position="1"/>
        <end position="21"/>
    </location>
</feature>
<organism evidence="4 5">
    <name type="scientific">Quercus lobata</name>
    <name type="common">Valley oak</name>
    <dbReference type="NCBI Taxonomy" id="97700"/>
    <lineage>
        <taxon>Eukaryota</taxon>
        <taxon>Viridiplantae</taxon>
        <taxon>Streptophyta</taxon>
        <taxon>Embryophyta</taxon>
        <taxon>Tracheophyta</taxon>
        <taxon>Spermatophyta</taxon>
        <taxon>Magnoliopsida</taxon>
        <taxon>eudicotyledons</taxon>
        <taxon>Gunneridae</taxon>
        <taxon>Pentapetalae</taxon>
        <taxon>rosids</taxon>
        <taxon>fabids</taxon>
        <taxon>Fagales</taxon>
        <taxon>Fagaceae</taxon>
        <taxon>Quercus</taxon>
    </lineage>
</organism>
<dbReference type="Proteomes" id="UP000594261">
    <property type="component" value="Chromosome 11"/>
</dbReference>
<evidence type="ECO:0000313" key="4">
    <source>
        <dbReference type="EnsemblPlants" id="QL11p006048:mrna"/>
    </source>
</evidence>
<protein>
    <recommendedName>
        <fullName evidence="6">Cyclic nucleotide-gated ion channel 1-like</fullName>
    </recommendedName>
</protein>
<dbReference type="SUPFAM" id="SSF81324">
    <property type="entry name" value="Voltage-gated potassium channels"/>
    <property type="match status" value="1"/>
</dbReference>
<keyword evidence="1" id="KW-0406">Ion transport</keyword>
<evidence type="ECO:0000256" key="2">
    <source>
        <dbReference type="SAM" id="MobiDB-lite"/>
    </source>
</evidence>
<sequence>MSYLCNRQGNSARKGDIEGQGQVLKNGGGDSVKEKKTLKAYILDILDPREKFLKRWRVGFVLSCMIAVAMDPLFFYLPVINQKKKCVGFDGRLWKTTLVLRSFFDIIHLLHIILQFRTGFIDEELRKLAKLELNTDAWKIARKYLWPRFILDILTILPIPQVVVRIIISEMKGTESTHKVKFLNAVVLFQYVPRVYQIYLSWRKLITNDKKFDRILRVKAPLNFILYILAGHVLGAFWYFFSIQRLAACWQRKGACDQNRTGCYGTSFYCDRSSGDLSFINDICRKYVLNTTSAFDFGIFLPALQSGVLESPDFPQKLFFSFWWGMRNLSSLGGNLQTSNYIWENCFALSISIFGLILFLYFLGNLQESKL</sequence>
<reference evidence="4 5" key="1">
    <citation type="journal article" date="2016" name="G3 (Bethesda)">
        <title>First Draft Assembly and Annotation of the Genome of a California Endemic Oak Quercus lobata Nee (Fagaceae).</title>
        <authorList>
            <person name="Sork V.L."/>
            <person name="Fitz-Gibbon S.T."/>
            <person name="Puiu D."/>
            <person name="Crepeau M."/>
            <person name="Gugger P.F."/>
            <person name="Sherman R."/>
            <person name="Stevens K."/>
            <person name="Langley C.H."/>
            <person name="Pellegrini M."/>
            <person name="Salzberg S.L."/>
        </authorList>
    </citation>
    <scope>NUCLEOTIDE SEQUENCE [LARGE SCALE GENOMIC DNA]</scope>
    <source>
        <strain evidence="4 5">cv. SW786</strain>
    </source>
</reference>
<feature type="transmembrane region" description="Helical" evidence="3">
    <location>
        <begin position="341"/>
        <end position="363"/>
    </location>
</feature>
<dbReference type="OMA" id="MIAVAMD"/>
<keyword evidence="5" id="KW-1185">Reference proteome</keyword>
<accession>A0A7N2MVQ4</accession>
<feature type="compositionally biased region" description="Polar residues" evidence="2">
    <location>
        <begin position="1"/>
        <end position="11"/>
    </location>
</feature>
<reference evidence="4" key="2">
    <citation type="submission" date="2021-01" db="UniProtKB">
        <authorList>
            <consortium name="EnsemblPlants"/>
        </authorList>
    </citation>
    <scope>IDENTIFICATION</scope>
</reference>
<dbReference type="GO" id="GO:0016020">
    <property type="term" value="C:membrane"/>
    <property type="evidence" value="ECO:0007669"/>
    <property type="project" value="UniProtKB-SubCell"/>
</dbReference>
<dbReference type="PANTHER" id="PTHR45651">
    <property type="entry name" value="CYCLIC NUCLEOTIDE-GATED ION CHANNEL 15-RELATED-RELATED"/>
    <property type="match status" value="1"/>
</dbReference>
<dbReference type="EnsemblPlants" id="QL11p006048:mrna">
    <property type="protein sequence ID" value="QL11p006048:mrna"/>
    <property type="gene ID" value="QL11p006048"/>
</dbReference>
<dbReference type="Gramene" id="QL11p006048:mrna">
    <property type="protein sequence ID" value="QL11p006048:mrna"/>
    <property type="gene ID" value="QL11p006048"/>
</dbReference>